<evidence type="ECO:0000313" key="2">
    <source>
        <dbReference type="EMBL" id="PIR99074.1"/>
    </source>
</evidence>
<accession>A0A2H0VIY8</accession>
<evidence type="ECO:0000313" key="3">
    <source>
        <dbReference type="Proteomes" id="UP000230796"/>
    </source>
</evidence>
<evidence type="ECO:0000256" key="1">
    <source>
        <dbReference type="SAM" id="Phobius"/>
    </source>
</evidence>
<dbReference type="AlphaFoldDB" id="A0A2H0VIY8"/>
<dbReference type="SUPFAM" id="SSF50475">
    <property type="entry name" value="FMN-binding split barrel"/>
    <property type="match status" value="1"/>
</dbReference>
<keyword evidence="1" id="KW-1133">Transmembrane helix</keyword>
<keyword evidence="1" id="KW-0812">Transmembrane</keyword>
<dbReference type="Gene3D" id="2.30.110.10">
    <property type="entry name" value="Electron Transport, Fmn-binding Protein, Chain A"/>
    <property type="match status" value="1"/>
</dbReference>
<proteinExistence type="predicted"/>
<reference evidence="3" key="1">
    <citation type="submission" date="2017-09" db="EMBL/GenBank/DDBJ databases">
        <title>Depth-based differentiation of microbial function through sediment-hosted aquifers and enrichment of novel symbionts in the deep terrestrial subsurface.</title>
        <authorList>
            <person name="Probst A.J."/>
            <person name="Ladd B."/>
            <person name="Jarett J.K."/>
            <person name="Geller-Mcgrath D.E."/>
            <person name="Sieber C.M.K."/>
            <person name="Emerson J.B."/>
            <person name="Anantharaman K."/>
            <person name="Thomas B.C."/>
            <person name="Malmstrom R."/>
            <person name="Stieglmeier M."/>
            <person name="Klingl A."/>
            <person name="Woyke T."/>
            <person name="Ryan C.M."/>
            <person name="Banfield J.F."/>
        </authorList>
    </citation>
    <scope>NUCLEOTIDE SEQUENCE [LARGE SCALE GENOMIC DNA]</scope>
</reference>
<keyword evidence="1" id="KW-0472">Membrane</keyword>
<dbReference type="EMBL" id="PFAF01000027">
    <property type="protein sequence ID" value="PIR99074.1"/>
    <property type="molecule type" value="Genomic_DNA"/>
</dbReference>
<organism evidence="2 3">
    <name type="scientific">Candidatus Collierbacteria bacterium CG10_big_fil_rev_8_21_14_0_10_44_9</name>
    <dbReference type="NCBI Taxonomy" id="1974535"/>
    <lineage>
        <taxon>Bacteria</taxon>
        <taxon>Candidatus Collieribacteriota</taxon>
    </lineage>
</organism>
<protein>
    <submittedName>
        <fullName evidence="2">Uncharacterized protein</fullName>
    </submittedName>
</protein>
<dbReference type="Proteomes" id="UP000230796">
    <property type="component" value="Unassembled WGS sequence"/>
</dbReference>
<sequence>MTTKQQDLEQIKKYLKSHFQLVLATVGVHPWVCTLYYSIDNDLNIYFLTSPKTIHGKQIAKNSKVAVAISDSPQTPNSKKKGLQIYGLCKQISGARKVTHAITLWKKTLGVTSKDYSYEGMIKKAIQGRMYKITPKKIKFFNEDLWEEGKEHLVEL</sequence>
<feature type="transmembrane region" description="Helical" evidence="1">
    <location>
        <begin position="21"/>
        <end position="39"/>
    </location>
</feature>
<comment type="caution">
    <text evidence="2">The sequence shown here is derived from an EMBL/GenBank/DDBJ whole genome shotgun (WGS) entry which is preliminary data.</text>
</comment>
<dbReference type="InterPro" id="IPR012349">
    <property type="entry name" value="Split_barrel_FMN-bd"/>
</dbReference>
<gene>
    <name evidence="2" type="ORF">COT87_01380</name>
</gene>
<name>A0A2H0VIY8_9BACT</name>